<keyword evidence="2" id="KW-0812">Transmembrane</keyword>
<dbReference type="RefSeq" id="WP_376806538.1">
    <property type="nucleotide sequence ID" value="NZ_JBHTAC010000010.1"/>
</dbReference>
<comment type="caution">
    <text evidence="3">The sequence shown here is derived from an EMBL/GenBank/DDBJ whole genome shotgun (WGS) entry which is preliminary data.</text>
</comment>
<reference evidence="4" key="1">
    <citation type="journal article" date="2019" name="Int. J. Syst. Evol. Microbiol.">
        <title>The Global Catalogue of Microorganisms (GCM) 10K type strain sequencing project: providing services to taxonomists for standard genome sequencing and annotation.</title>
        <authorList>
            <consortium name="The Broad Institute Genomics Platform"/>
            <consortium name="The Broad Institute Genome Sequencing Center for Infectious Disease"/>
            <person name="Wu L."/>
            <person name="Ma J."/>
        </authorList>
    </citation>
    <scope>NUCLEOTIDE SEQUENCE [LARGE SCALE GENOMIC DNA]</scope>
    <source>
        <strain evidence="4">CGMCC 1.9106</strain>
    </source>
</reference>
<dbReference type="Proteomes" id="UP001596392">
    <property type="component" value="Unassembled WGS sequence"/>
</dbReference>
<protein>
    <submittedName>
        <fullName evidence="3">Uncharacterized protein</fullName>
    </submittedName>
</protein>
<evidence type="ECO:0000256" key="2">
    <source>
        <dbReference type="SAM" id="Phobius"/>
    </source>
</evidence>
<sequence length="208" mass="22144">MQPEQNGRDWTAPLVVGVVLLVVVLVVCLGGGAAAYLLTRRASGPAPSPSASPSPSPVAVLPSPVPVSPARCLIGQWRETSYTSSAEIFGVTVQLTGAGTLLSYGADGTLVTVDKVTRKGTRNGDRYEVVHNGTTRLNYEADDEMISYSNASASGTTTWKINGSVRDRENLSTTITPDRYTCKGDKLRIYGDSYSIEADRIRPPGRPV</sequence>
<evidence type="ECO:0000256" key="1">
    <source>
        <dbReference type="SAM" id="MobiDB-lite"/>
    </source>
</evidence>
<accession>A0ABW2GZ83</accession>
<name>A0ABW2GZ83_9ACTN</name>
<feature type="compositionally biased region" description="Pro residues" evidence="1">
    <location>
        <begin position="46"/>
        <end position="56"/>
    </location>
</feature>
<keyword evidence="2" id="KW-1133">Transmembrane helix</keyword>
<gene>
    <name evidence="3" type="ORF">ACFQO7_12650</name>
</gene>
<feature type="transmembrane region" description="Helical" evidence="2">
    <location>
        <begin position="12"/>
        <end position="38"/>
    </location>
</feature>
<proteinExistence type="predicted"/>
<organism evidence="3 4">
    <name type="scientific">Catellatospora aurea</name>
    <dbReference type="NCBI Taxonomy" id="1337874"/>
    <lineage>
        <taxon>Bacteria</taxon>
        <taxon>Bacillati</taxon>
        <taxon>Actinomycetota</taxon>
        <taxon>Actinomycetes</taxon>
        <taxon>Micromonosporales</taxon>
        <taxon>Micromonosporaceae</taxon>
        <taxon>Catellatospora</taxon>
    </lineage>
</organism>
<dbReference type="EMBL" id="JBHTAC010000010">
    <property type="protein sequence ID" value="MFC7243328.1"/>
    <property type="molecule type" value="Genomic_DNA"/>
</dbReference>
<keyword evidence="2" id="KW-0472">Membrane</keyword>
<evidence type="ECO:0000313" key="4">
    <source>
        <dbReference type="Proteomes" id="UP001596392"/>
    </source>
</evidence>
<feature type="region of interest" description="Disordered" evidence="1">
    <location>
        <begin position="42"/>
        <end position="61"/>
    </location>
</feature>
<keyword evidence="4" id="KW-1185">Reference proteome</keyword>
<evidence type="ECO:0000313" key="3">
    <source>
        <dbReference type="EMBL" id="MFC7243328.1"/>
    </source>
</evidence>